<keyword evidence="2 4" id="KW-0238">DNA-binding</keyword>
<comment type="caution">
    <text evidence="7">The sequence shown here is derived from an EMBL/GenBank/DDBJ whole genome shotgun (WGS) entry which is preliminary data.</text>
</comment>
<evidence type="ECO:0000256" key="1">
    <source>
        <dbReference type="ARBA" id="ARBA00023015"/>
    </source>
</evidence>
<feature type="region of interest" description="Disordered" evidence="5">
    <location>
        <begin position="1"/>
        <end position="21"/>
    </location>
</feature>
<keyword evidence="8" id="KW-1185">Reference proteome</keyword>
<dbReference type="Proteomes" id="UP001500630">
    <property type="component" value="Unassembled WGS sequence"/>
</dbReference>
<dbReference type="PANTHER" id="PTHR30055">
    <property type="entry name" value="HTH-TYPE TRANSCRIPTIONAL REGULATOR RUTR"/>
    <property type="match status" value="1"/>
</dbReference>
<evidence type="ECO:0000313" key="7">
    <source>
        <dbReference type="EMBL" id="GAA3555095.1"/>
    </source>
</evidence>
<dbReference type="PANTHER" id="PTHR30055:SF234">
    <property type="entry name" value="HTH-TYPE TRANSCRIPTIONAL REGULATOR BETI"/>
    <property type="match status" value="1"/>
</dbReference>
<reference evidence="8" key="1">
    <citation type="journal article" date="2019" name="Int. J. Syst. Evol. Microbiol.">
        <title>The Global Catalogue of Microorganisms (GCM) 10K type strain sequencing project: providing services to taxonomists for standard genome sequencing and annotation.</title>
        <authorList>
            <consortium name="The Broad Institute Genomics Platform"/>
            <consortium name="The Broad Institute Genome Sequencing Center for Infectious Disease"/>
            <person name="Wu L."/>
            <person name="Ma J."/>
        </authorList>
    </citation>
    <scope>NUCLEOTIDE SEQUENCE [LARGE SCALE GENOMIC DNA]</scope>
    <source>
        <strain evidence="8">JCM 17326</strain>
    </source>
</reference>
<dbReference type="EMBL" id="BAABDQ010000007">
    <property type="protein sequence ID" value="GAA3555095.1"/>
    <property type="molecule type" value="Genomic_DNA"/>
</dbReference>
<sequence>MLGHDGLDPGAHRLHPPDRELTGHQLPVQSVLGPVHPAVRGLGPGLAERLLGGGEHGGETRAGPVGAGMRADARRNRDQILAAARKIYLAEGFTVPMEEIARAAGVGVGTLYRSFPDRDALIRGLAIDAIQRVTALGEIAWAEEPDAWSALRRFVHEGGEPNRVVSAVRPHLIDAVPDDEELFEAGVAWFELLSRMVVAAQEAGDMRTDVAPGDVLLILNLLTRPMPGLPADLARRLPDRFFDVMFDGLRAGSSTQLSGAPIARWWT</sequence>
<dbReference type="InterPro" id="IPR050109">
    <property type="entry name" value="HTH-type_TetR-like_transc_reg"/>
</dbReference>
<accession>A0ABP6WRD7</accession>
<organism evidence="7 8">
    <name type="scientific">Nonomuraea rosea</name>
    <dbReference type="NCBI Taxonomy" id="638574"/>
    <lineage>
        <taxon>Bacteria</taxon>
        <taxon>Bacillati</taxon>
        <taxon>Actinomycetota</taxon>
        <taxon>Actinomycetes</taxon>
        <taxon>Streptosporangiales</taxon>
        <taxon>Streptosporangiaceae</taxon>
        <taxon>Nonomuraea</taxon>
    </lineage>
</organism>
<protein>
    <recommendedName>
        <fullName evidence="6">HTH tetR-type domain-containing protein</fullName>
    </recommendedName>
</protein>
<evidence type="ECO:0000256" key="3">
    <source>
        <dbReference type="ARBA" id="ARBA00023163"/>
    </source>
</evidence>
<evidence type="ECO:0000259" key="6">
    <source>
        <dbReference type="PROSITE" id="PS50977"/>
    </source>
</evidence>
<dbReference type="Pfam" id="PF00440">
    <property type="entry name" value="TetR_N"/>
    <property type="match status" value="1"/>
</dbReference>
<dbReference type="Pfam" id="PF21597">
    <property type="entry name" value="TetR_C_43"/>
    <property type="match status" value="1"/>
</dbReference>
<dbReference type="InterPro" id="IPR036271">
    <property type="entry name" value="Tet_transcr_reg_TetR-rel_C_sf"/>
</dbReference>
<feature type="domain" description="HTH tetR-type" evidence="6">
    <location>
        <begin position="74"/>
        <end position="133"/>
    </location>
</feature>
<dbReference type="InterPro" id="IPR009057">
    <property type="entry name" value="Homeodomain-like_sf"/>
</dbReference>
<feature type="region of interest" description="Disordered" evidence="5">
    <location>
        <begin position="50"/>
        <end position="70"/>
    </location>
</feature>
<evidence type="ECO:0000313" key="8">
    <source>
        <dbReference type="Proteomes" id="UP001500630"/>
    </source>
</evidence>
<dbReference type="InterPro" id="IPR001647">
    <property type="entry name" value="HTH_TetR"/>
</dbReference>
<gene>
    <name evidence="7" type="ORF">GCM10022419_039360</name>
</gene>
<keyword evidence="3" id="KW-0804">Transcription</keyword>
<dbReference type="InterPro" id="IPR049445">
    <property type="entry name" value="TetR_SbtR-like_C"/>
</dbReference>
<feature type="DNA-binding region" description="H-T-H motif" evidence="4">
    <location>
        <begin position="96"/>
        <end position="115"/>
    </location>
</feature>
<dbReference type="PROSITE" id="PS50977">
    <property type="entry name" value="HTH_TETR_2"/>
    <property type="match status" value="1"/>
</dbReference>
<keyword evidence="1" id="KW-0805">Transcription regulation</keyword>
<name>A0ABP6WRD7_9ACTN</name>
<evidence type="ECO:0000256" key="5">
    <source>
        <dbReference type="SAM" id="MobiDB-lite"/>
    </source>
</evidence>
<evidence type="ECO:0000256" key="2">
    <source>
        <dbReference type="ARBA" id="ARBA00023125"/>
    </source>
</evidence>
<dbReference type="Gene3D" id="1.10.357.10">
    <property type="entry name" value="Tetracycline Repressor, domain 2"/>
    <property type="match status" value="1"/>
</dbReference>
<dbReference type="PRINTS" id="PR00455">
    <property type="entry name" value="HTHTETR"/>
</dbReference>
<evidence type="ECO:0000256" key="4">
    <source>
        <dbReference type="PROSITE-ProRule" id="PRU00335"/>
    </source>
</evidence>
<dbReference type="SUPFAM" id="SSF46689">
    <property type="entry name" value="Homeodomain-like"/>
    <property type="match status" value="1"/>
</dbReference>
<proteinExistence type="predicted"/>
<dbReference type="SUPFAM" id="SSF48498">
    <property type="entry name" value="Tetracyclin repressor-like, C-terminal domain"/>
    <property type="match status" value="1"/>
</dbReference>